<dbReference type="RefSeq" id="WP_078564761.1">
    <property type="nucleotide sequence ID" value="NZ_LOJW01000040.1"/>
</dbReference>
<accession>A0A1T1NVN0</accession>
<reference evidence="1 2" key="1">
    <citation type="submission" date="2015-12" db="EMBL/GenBank/DDBJ databases">
        <authorList>
            <person name="Shamseldin A."/>
            <person name="Moawad H."/>
            <person name="Abd El-Rahim W.M."/>
            <person name="Sadowsky M.J."/>
        </authorList>
    </citation>
    <scope>NUCLEOTIDE SEQUENCE [LARGE SCALE GENOMIC DNA]</scope>
    <source>
        <strain evidence="1 2">LMG9050</strain>
    </source>
</reference>
<evidence type="ECO:0000313" key="2">
    <source>
        <dbReference type="Proteomes" id="UP000190559"/>
    </source>
</evidence>
<evidence type="ECO:0000313" key="1">
    <source>
        <dbReference type="EMBL" id="OOW67425.1"/>
    </source>
</evidence>
<organism evidence="1 2">
    <name type="scientific">Xanthomonas axonopodis pv. melhusii</name>
    <dbReference type="NCBI Taxonomy" id="487834"/>
    <lineage>
        <taxon>Bacteria</taxon>
        <taxon>Pseudomonadati</taxon>
        <taxon>Pseudomonadota</taxon>
        <taxon>Gammaproteobacteria</taxon>
        <taxon>Lysobacterales</taxon>
        <taxon>Lysobacteraceae</taxon>
        <taxon>Xanthomonas</taxon>
    </lineage>
</organism>
<proteinExistence type="predicted"/>
<sequence>MATAGSIVVDLLMRTGSFETDTDRASKQVRKFGKDSQAAAADVGAAFGKIGGAVVGGLAVAGTAILNWTRQLATASGEIERFARLSGTSEQTFQRLAAGASTVGIQQDKLSDIFKDTQDKVGDFLQNGGGELQDFFTNIAPKVGLTAKEFRNLSGPEALGKYYSALEKAGVSQGDMVFYLEAIANDASLLAPLLANNGEGFRKWGDEAERLGVVLDAQTTKSLKELRLQTSEMELAFQGLKNQVGAELLPQVKELTAFMGSDSTKSAIVNLTTWVGGLTAEMANGVVMLVNYIGRVKELRGLDTGGAVGDAGTDALNAQMARVQERLEGARNRTTGSFGLPLTDGQELKRQQQINDLIAERVKLQREITKRNRPEVKLLENGAMPDDAALVRPAKTAMFEYTDKEAGKAAAELQKTYTAMSAELAKQLALTGQNTEYAKVLYELQSGSLKGITGTQAQSLLQLAQIKDVNEDIAAIYGATDEKVDTYLAGLERELALHGQIGEAVKVAYDIRTGAFGALSEEQARLLESYAQTKDAMDDFAAIYGEGYESMIAKTKEGSDMMKEFGLEAARSMQGAFSDFLFDPFEEGLGGMVKGFAKTIQRMLADLAASQLLKALGTMAASSGNSWVAAIGGAIAGGRAGGGPVAAGSIYEVGEGGRPEMYEAGGRTYMIPGNQGGRVVPITAGRPVTDAATGAGGGVSLHISNVIQNDGTASTSAQGDENDMLRALNQMIQPMVLRVLQQQMRPGGLFAPGGARG</sequence>
<dbReference type="EMBL" id="LOJW01000040">
    <property type="protein sequence ID" value="OOW67425.1"/>
    <property type="molecule type" value="Genomic_DNA"/>
</dbReference>
<comment type="caution">
    <text evidence="1">The sequence shown here is derived from an EMBL/GenBank/DDBJ whole genome shotgun (WGS) entry which is preliminary data.</text>
</comment>
<dbReference type="AlphaFoldDB" id="A0A1T1NVN0"/>
<evidence type="ECO:0008006" key="3">
    <source>
        <dbReference type="Google" id="ProtNLM"/>
    </source>
</evidence>
<name>A0A1T1NVN0_9XANT</name>
<gene>
    <name evidence="1" type="ORF">Xmlh_17320</name>
</gene>
<dbReference type="Proteomes" id="UP000190559">
    <property type="component" value="Unassembled WGS sequence"/>
</dbReference>
<protein>
    <recommendedName>
        <fullName evidence="3">Bacteriophage tail tape measure C-terminal domain-containing protein</fullName>
    </recommendedName>
</protein>